<dbReference type="GO" id="GO:0016787">
    <property type="term" value="F:hydrolase activity"/>
    <property type="evidence" value="ECO:0007669"/>
    <property type="project" value="UniProtKB-KW"/>
</dbReference>
<keyword evidence="3" id="KW-0408">Iron</keyword>
<dbReference type="InterPro" id="IPR004843">
    <property type="entry name" value="Calcineurin-like_PHP"/>
</dbReference>
<evidence type="ECO:0000256" key="2">
    <source>
        <dbReference type="ARBA" id="ARBA00022801"/>
    </source>
</evidence>
<dbReference type="GO" id="GO:0046872">
    <property type="term" value="F:metal ion binding"/>
    <property type="evidence" value="ECO:0007669"/>
    <property type="project" value="UniProtKB-KW"/>
</dbReference>
<reference evidence="6" key="1">
    <citation type="journal article" date="2021" name="PeerJ">
        <title>Extensive microbial diversity within the chicken gut microbiome revealed by metagenomics and culture.</title>
        <authorList>
            <person name="Gilroy R."/>
            <person name="Ravi A."/>
            <person name="Getino M."/>
            <person name="Pursley I."/>
            <person name="Horton D.L."/>
            <person name="Alikhan N.F."/>
            <person name="Baker D."/>
            <person name="Gharbi K."/>
            <person name="Hall N."/>
            <person name="Watson M."/>
            <person name="Adriaenssens E.M."/>
            <person name="Foster-Nyarko E."/>
            <person name="Jarju S."/>
            <person name="Secka A."/>
            <person name="Antonio M."/>
            <person name="Oren A."/>
            <person name="Chaudhuri R.R."/>
            <person name="La Ragione R."/>
            <person name="Hildebrand F."/>
            <person name="Pallen M.J."/>
        </authorList>
    </citation>
    <scope>NUCLEOTIDE SEQUENCE</scope>
    <source>
        <strain evidence="6">ChiGjej2B2-7701</strain>
    </source>
</reference>
<comment type="caution">
    <text evidence="6">The sequence shown here is derived from an EMBL/GenBank/DDBJ whole genome shotgun (WGS) entry which is preliminary data.</text>
</comment>
<keyword evidence="2" id="KW-0378">Hydrolase</keyword>
<sequence length="272" mass="29430">MKPIRFAHISDTHLRTQAPGDAMADMFDRLPDPDTALAGLLDTLAQQDVDFVIATGDLVHEGVADDYRRMRALVEEHLPRTPFIVCLGNHDHKDAFFEGYLDSGAPQPSYHAVHGFDGLRVLVIDSACGGGESGAFSEAELDWLEAMLATPAPRGTLLAYHHPVSWDGEHVAMKAPQRFLDLVGSGDVIAILNGHTHMNDVRHLAGIPQITADSTAFGSAMGTTTFDFTNRAGYASCALDETGLCVRMVPLFPVPDIIGSIPWDAMLKILNT</sequence>
<keyword evidence="1" id="KW-0479">Metal-binding</keyword>
<dbReference type="Gene3D" id="3.60.21.10">
    <property type="match status" value="1"/>
</dbReference>
<evidence type="ECO:0000256" key="3">
    <source>
        <dbReference type="ARBA" id="ARBA00023004"/>
    </source>
</evidence>
<dbReference type="EMBL" id="DYVF01000011">
    <property type="protein sequence ID" value="HJG30016.1"/>
    <property type="molecule type" value="Genomic_DNA"/>
</dbReference>
<reference evidence="6" key="2">
    <citation type="submission" date="2021-09" db="EMBL/GenBank/DDBJ databases">
        <authorList>
            <person name="Gilroy R."/>
        </authorList>
    </citation>
    <scope>NUCLEOTIDE SEQUENCE</scope>
    <source>
        <strain evidence="6">ChiGjej2B2-7701</strain>
    </source>
</reference>
<gene>
    <name evidence="6" type="ORF">K8U80_01330</name>
</gene>
<accession>A0A921IN75</accession>
<evidence type="ECO:0000256" key="4">
    <source>
        <dbReference type="ARBA" id="ARBA00025742"/>
    </source>
</evidence>
<dbReference type="Pfam" id="PF00149">
    <property type="entry name" value="Metallophos"/>
    <property type="match status" value="1"/>
</dbReference>
<dbReference type="InterPro" id="IPR050884">
    <property type="entry name" value="CNP_phosphodiesterase-III"/>
</dbReference>
<evidence type="ECO:0000313" key="7">
    <source>
        <dbReference type="Proteomes" id="UP000746751"/>
    </source>
</evidence>
<feature type="domain" description="Calcineurin-like phosphoesterase" evidence="5">
    <location>
        <begin position="4"/>
        <end position="198"/>
    </location>
</feature>
<dbReference type="PANTHER" id="PTHR42988">
    <property type="entry name" value="PHOSPHOHYDROLASE"/>
    <property type="match status" value="1"/>
</dbReference>
<comment type="similarity">
    <text evidence="4">Belongs to the cyclic nucleotide phosphodiesterase class-III family.</text>
</comment>
<evidence type="ECO:0000256" key="1">
    <source>
        <dbReference type="ARBA" id="ARBA00022723"/>
    </source>
</evidence>
<name>A0A921IN75_9ACTN</name>
<proteinExistence type="inferred from homology"/>
<dbReference type="InterPro" id="IPR029052">
    <property type="entry name" value="Metallo-depent_PP-like"/>
</dbReference>
<dbReference type="AlphaFoldDB" id="A0A921IN75"/>
<dbReference type="Proteomes" id="UP000746751">
    <property type="component" value="Unassembled WGS sequence"/>
</dbReference>
<evidence type="ECO:0000313" key="6">
    <source>
        <dbReference type="EMBL" id="HJG30016.1"/>
    </source>
</evidence>
<dbReference type="SUPFAM" id="SSF56300">
    <property type="entry name" value="Metallo-dependent phosphatases"/>
    <property type="match status" value="1"/>
</dbReference>
<evidence type="ECO:0000259" key="5">
    <source>
        <dbReference type="Pfam" id="PF00149"/>
    </source>
</evidence>
<organism evidence="6 7">
    <name type="scientific">Collinsella ihumii</name>
    <dbReference type="NCBI Taxonomy" id="1720204"/>
    <lineage>
        <taxon>Bacteria</taxon>
        <taxon>Bacillati</taxon>
        <taxon>Actinomycetota</taxon>
        <taxon>Coriobacteriia</taxon>
        <taxon>Coriobacteriales</taxon>
        <taxon>Coriobacteriaceae</taxon>
        <taxon>Collinsella</taxon>
    </lineage>
</organism>
<dbReference type="PANTHER" id="PTHR42988:SF2">
    <property type="entry name" value="CYCLIC NUCLEOTIDE PHOSPHODIESTERASE CBUA0032-RELATED"/>
    <property type="match status" value="1"/>
</dbReference>
<protein>
    <submittedName>
        <fullName evidence="6">Metallophosphoesterase</fullName>
    </submittedName>
</protein>